<dbReference type="EMBL" id="LXQA011265454">
    <property type="protein sequence ID" value="MCI91196.1"/>
    <property type="molecule type" value="Genomic_DNA"/>
</dbReference>
<sequence length="55" mass="6003">PKLWACVAERRISSLSESYECSLSEGEAAERGSSLFLARNLKFVCLISLGIAIAR</sequence>
<dbReference type="Proteomes" id="UP000265520">
    <property type="component" value="Unassembled WGS sequence"/>
</dbReference>
<feature type="non-terminal residue" evidence="1">
    <location>
        <position position="1"/>
    </location>
</feature>
<organism evidence="1 2">
    <name type="scientific">Trifolium medium</name>
    <dbReference type="NCBI Taxonomy" id="97028"/>
    <lineage>
        <taxon>Eukaryota</taxon>
        <taxon>Viridiplantae</taxon>
        <taxon>Streptophyta</taxon>
        <taxon>Embryophyta</taxon>
        <taxon>Tracheophyta</taxon>
        <taxon>Spermatophyta</taxon>
        <taxon>Magnoliopsida</taxon>
        <taxon>eudicotyledons</taxon>
        <taxon>Gunneridae</taxon>
        <taxon>Pentapetalae</taxon>
        <taxon>rosids</taxon>
        <taxon>fabids</taxon>
        <taxon>Fabales</taxon>
        <taxon>Fabaceae</taxon>
        <taxon>Papilionoideae</taxon>
        <taxon>50 kb inversion clade</taxon>
        <taxon>NPAAA clade</taxon>
        <taxon>Hologalegina</taxon>
        <taxon>IRL clade</taxon>
        <taxon>Trifolieae</taxon>
        <taxon>Trifolium</taxon>
    </lineage>
</organism>
<name>A0A392VSD8_9FABA</name>
<evidence type="ECO:0000313" key="1">
    <source>
        <dbReference type="EMBL" id="MCI91196.1"/>
    </source>
</evidence>
<protein>
    <submittedName>
        <fullName evidence="1">Uncharacterized protein</fullName>
    </submittedName>
</protein>
<accession>A0A392VSD8</accession>
<evidence type="ECO:0000313" key="2">
    <source>
        <dbReference type="Proteomes" id="UP000265520"/>
    </source>
</evidence>
<reference evidence="1 2" key="1">
    <citation type="journal article" date="2018" name="Front. Plant Sci.">
        <title>Red Clover (Trifolium pratense) and Zigzag Clover (T. medium) - A Picture of Genomic Similarities and Differences.</title>
        <authorList>
            <person name="Dluhosova J."/>
            <person name="Istvanek J."/>
            <person name="Nedelnik J."/>
            <person name="Repkova J."/>
        </authorList>
    </citation>
    <scope>NUCLEOTIDE SEQUENCE [LARGE SCALE GENOMIC DNA]</scope>
    <source>
        <strain evidence="2">cv. 10/8</strain>
        <tissue evidence="1">Leaf</tissue>
    </source>
</reference>
<comment type="caution">
    <text evidence="1">The sequence shown here is derived from an EMBL/GenBank/DDBJ whole genome shotgun (WGS) entry which is preliminary data.</text>
</comment>
<proteinExistence type="predicted"/>
<keyword evidence="2" id="KW-1185">Reference proteome</keyword>
<dbReference type="AlphaFoldDB" id="A0A392VSD8"/>